<dbReference type="EnsemblProtists" id="EKX32614">
    <property type="protein sequence ID" value="EKX32614"/>
    <property type="gene ID" value="GUITHDRAFT_121205"/>
</dbReference>
<sequence>MALRGMARNKMMHKIICCLALSALGLILLSRSLSSASSKTSLASKCKPVFGSWRDWDAESPECLHGYLNEQTPPTKECMQDPLMCAAKALEENSRAEDEGGAKSTAIYNGPGPASLNAYPARGPDVWPSSVSGPAQGELGRYPIAFNGEPSFIPANYRSKTPGRLQELSQYYLGDQGALSSQEASKDFDSFFDSLGSSGAENKLSRRQSTMPMKHEVKRPHGAVSITKSLHRHAAHRAVQVAHAEQVHQEEAQQAQEVEHDESKQLVTRPDSQSQLPRAQPEAQSIPVKWTRHYDPVSMRYYYVGDNGAKRWDEVKKPYFPNFSVLKAKNALAKERQLKMLKQASKQKAGTANQSAQQKQKSLREAIPGMDSTLSQALLDCNTPNCKQIEGKILKRVSKSIRPQKLASSSMEVEWGGPASTRTIDKGPGDNEAGWGGPASVQTMDAGPGDNEAGWGGPVSVQTVEAGPGDNEAGWGGPASVQTVDAGPGDNEAGWGGPASKDTKMPLDSMSSGPITLQTSQPSSHLSSSGPITKQTSQPLQSMGSSGPMTNEQMKAAGRKRDGGRVVGQLNDFLTMEKHLRQEGYHFAPQPSQQALHPVMDREKIIFGKDPNLPTIERPVKTLAARASQYKEAADSLEFFGKH</sequence>
<dbReference type="KEGG" id="gtt:GUITHDRAFT_121205"/>
<evidence type="ECO:0000256" key="2">
    <source>
        <dbReference type="SAM" id="SignalP"/>
    </source>
</evidence>
<dbReference type="GeneID" id="17289355"/>
<feature type="signal peptide" evidence="2">
    <location>
        <begin position="1"/>
        <end position="36"/>
    </location>
</feature>
<reference evidence="3 5" key="1">
    <citation type="journal article" date="2012" name="Nature">
        <title>Algal genomes reveal evolutionary mosaicism and the fate of nucleomorphs.</title>
        <authorList>
            <consortium name="DOE Joint Genome Institute"/>
            <person name="Curtis B.A."/>
            <person name="Tanifuji G."/>
            <person name="Burki F."/>
            <person name="Gruber A."/>
            <person name="Irimia M."/>
            <person name="Maruyama S."/>
            <person name="Arias M.C."/>
            <person name="Ball S.G."/>
            <person name="Gile G.H."/>
            <person name="Hirakawa Y."/>
            <person name="Hopkins J.F."/>
            <person name="Kuo A."/>
            <person name="Rensing S.A."/>
            <person name="Schmutz J."/>
            <person name="Symeonidi A."/>
            <person name="Elias M."/>
            <person name="Eveleigh R.J."/>
            <person name="Herman E.K."/>
            <person name="Klute M.J."/>
            <person name="Nakayama T."/>
            <person name="Obornik M."/>
            <person name="Reyes-Prieto A."/>
            <person name="Armbrust E.V."/>
            <person name="Aves S.J."/>
            <person name="Beiko R.G."/>
            <person name="Coutinho P."/>
            <person name="Dacks J.B."/>
            <person name="Durnford D.G."/>
            <person name="Fast N.M."/>
            <person name="Green B.R."/>
            <person name="Grisdale C.J."/>
            <person name="Hempel F."/>
            <person name="Henrissat B."/>
            <person name="Hoppner M.P."/>
            <person name="Ishida K."/>
            <person name="Kim E."/>
            <person name="Koreny L."/>
            <person name="Kroth P.G."/>
            <person name="Liu Y."/>
            <person name="Malik S.B."/>
            <person name="Maier U.G."/>
            <person name="McRose D."/>
            <person name="Mock T."/>
            <person name="Neilson J.A."/>
            <person name="Onodera N.T."/>
            <person name="Poole A.M."/>
            <person name="Pritham E.J."/>
            <person name="Richards T.A."/>
            <person name="Rocap G."/>
            <person name="Roy S.W."/>
            <person name="Sarai C."/>
            <person name="Schaack S."/>
            <person name="Shirato S."/>
            <person name="Slamovits C.H."/>
            <person name="Spencer D.F."/>
            <person name="Suzuki S."/>
            <person name="Worden A.Z."/>
            <person name="Zauner S."/>
            <person name="Barry K."/>
            <person name="Bell C."/>
            <person name="Bharti A.K."/>
            <person name="Crow J.A."/>
            <person name="Grimwood J."/>
            <person name="Kramer R."/>
            <person name="Lindquist E."/>
            <person name="Lucas S."/>
            <person name="Salamov A."/>
            <person name="McFadden G.I."/>
            <person name="Lane C.E."/>
            <person name="Keeling P.J."/>
            <person name="Gray M.W."/>
            <person name="Grigoriev I.V."/>
            <person name="Archibald J.M."/>
        </authorList>
    </citation>
    <scope>NUCLEOTIDE SEQUENCE</scope>
    <source>
        <strain evidence="3 5">CCMP2712</strain>
    </source>
</reference>
<feature type="region of interest" description="Disordered" evidence="1">
    <location>
        <begin position="239"/>
        <end position="284"/>
    </location>
</feature>
<feature type="compositionally biased region" description="Polar residues" evidence="1">
    <location>
        <begin position="530"/>
        <end position="553"/>
    </location>
</feature>
<dbReference type="HOGENOM" id="CLU_426087_0_0_1"/>
<dbReference type="Proteomes" id="UP000011087">
    <property type="component" value="Unassembled WGS sequence"/>
</dbReference>
<feature type="region of interest" description="Disordered" evidence="1">
    <location>
        <begin position="196"/>
        <end position="220"/>
    </location>
</feature>
<reference evidence="4" key="3">
    <citation type="submission" date="2016-03" db="UniProtKB">
        <authorList>
            <consortium name="EnsemblProtists"/>
        </authorList>
    </citation>
    <scope>IDENTIFICATION</scope>
</reference>
<feature type="compositionally biased region" description="Basic and acidic residues" evidence="1">
    <location>
        <begin position="245"/>
        <end position="264"/>
    </location>
</feature>
<feature type="compositionally biased region" description="Low complexity" evidence="1">
    <location>
        <begin position="516"/>
        <end position="529"/>
    </location>
</feature>
<dbReference type="RefSeq" id="XP_005819594.1">
    <property type="nucleotide sequence ID" value="XM_005819537.1"/>
</dbReference>
<gene>
    <name evidence="3" type="ORF">GUITHDRAFT_121205</name>
</gene>
<protein>
    <recommendedName>
        <fullName evidence="6">WW domain-containing protein</fullName>
    </recommendedName>
</protein>
<dbReference type="EMBL" id="JH993180">
    <property type="protein sequence ID" value="EKX32614.1"/>
    <property type="molecule type" value="Genomic_DNA"/>
</dbReference>
<reference evidence="5" key="2">
    <citation type="submission" date="2012-11" db="EMBL/GenBank/DDBJ databases">
        <authorList>
            <person name="Kuo A."/>
            <person name="Curtis B.A."/>
            <person name="Tanifuji G."/>
            <person name="Burki F."/>
            <person name="Gruber A."/>
            <person name="Irimia M."/>
            <person name="Maruyama S."/>
            <person name="Arias M.C."/>
            <person name="Ball S.G."/>
            <person name="Gile G.H."/>
            <person name="Hirakawa Y."/>
            <person name="Hopkins J.F."/>
            <person name="Rensing S.A."/>
            <person name="Schmutz J."/>
            <person name="Symeonidi A."/>
            <person name="Elias M."/>
            <person name="Eveleigh R.J."/>
            <person name="Herman E.K."/>
            <person name="Klute M.J."/>
            <person name="Nakayama T."/>
            <person name="Obornik M."/>
            <person name="Reyes-Prieto A."/>
            <person name="Armbrust E.V."/>
            <person name="Aves S.J."/>
            <person name="Beiko R.G."/>
            <person name="Coutinho P."/>
            <person name="Dacks J.B."/>
            <person name="Durnford D.G."/>
            <person name="Fast N.M."/>
            <person name="Green B.R."/>
            <person name="Grisdale C."/>
            <person name="Hempe F."/>
            <person name="Henrissat B."/>
            <person name="Hoppner M.P."/>
            <person name="Ishida K.-I."/>
            <person name="Kim E."/>
            <person name="Koreny L."/>
            <person name="Kroth P.G."/>
            <person name="Liu Y."/>
            <person name="Malik S.-B."/>
            <person name="Maier U.G."/>
            <person name="McRose D."/>
            <person name="Mock T."/>
            <person name="Neilson J.A."/>
            <person name="Onodera N.T."/>
            <person name="Poole A.M."/>
            <person name="Pritham E.J."/>
            <person name="Richards T.A."/>
            <person name="Rocap G."/>
            <person name="Roy S.W."/>
            <person name="Sarai C."/>
            <person name="Schaack S."/>
            <person name="Shirato S."/>
            <person name="Slamovits C.H."/>
            <person name="Spencer D.F."/>
            <person name="Suzuki S."/>
            <person name="Worden A.Z."/>
            <person name="Zauner S."/>
            <person name="Barry K."/>
            <person name="Bell C."/>
            <person name="Bharti A.K."/>
            <person name="Crow J.A."/>
            <person name="Grimwood J."/>
            <person name="Kramer R."/>
            <person name="Lindquist E."/>
            <person name="Lucas S."/>
            <person name="Salamov A."/>
            <person name="McFadden G.I."/>
            <person name="Lane C.E."/>
            <person name="Keeling P.J."/>
            <person name="Gray M.W."/>
            <person name="Grigoriev I.V."/>
            <person name="Archibald J.M."/>
        </authorList>
    </citation>
    <scope>NUCLEOTIDE SEQUENCE</scope>
    <source>
        <strain evidence="5">CCMP2712</strain>
    </source>
</reference>
<evidence type="ECO:0000256" key="1">
    <source>
        <dbReference type="SAM" id="MobiDB-lite"/>
    </source>
</evidence>
<keyword evidence="5" id="KW-1185">Reference proteome</keyword>
<evidence type="ECO:0000313" key="3">
    <source>
        <dbReference type="EMBL" id="EKX32614.1"/>
    </source>
</evidence>
<dbReference type="PaxDb" id="55529-EKX32614"/>
<feature type="region of interest" description="Disordered" evidence="1">
    <location>
        <begin position="466"/>
        <end position="562"/>
    </location>
</feature>
<accession>L1I9N0</accession>
<organism evidence="3">
    <name type="scientific">Guillardia theta (strain CCMP2712)</name>
    <name type="common">Cryptophyte</name>
    <dbReference type="NCBI Taxonomy" id="905079"/>
    <lineage>
        <taxon>Eukaryota</taxon>
        <taxon>Cryptophyceae</taxon>
        <taxon>Pyrenomonadales</taxon>
        <taxon>Geminigeraceae</taxon>
        <taxon>Guillardia</taxon>
    </lineage>
</organism>
<name>L1I9N0_GUITC</name>
<proteinExistence type="predicted"/>
<keyword evidence="2" id="KW-0732">Signal</keyword>
<evidence type="ECO:0000313" key="4">
    <source>
        <dbReference type="EnsemblProtists" id="EKX32614"/>
    </source>
</evidence>
<feature type="region of interest" description="Disordered" evidence="1">
    <location>
        <begin position="408"/>
        <end position="454"/>
    </location>
</feature>
<feature type="chain" id="PRO_5008769777" description="WW domain-containing protein" evidence="2">
    <location>
        <begin position="37"/>
        <end position="643"/>
    </location>
</feature>
<evidence type="ECO:0008006" key="6">
    <source>
        <dbReference type="Google" id="ProtNLM"/>
    </source>
</evidence>
<dbReference type="AlphaFoldDB" id="L1I9N0"/>
<evidence type="ECO:0000313" key="5">
    <source>
        <dbReference type="Proteomes" id="UP000011087"/>
    </source>
</evidence>